<feature type="region of interest" description="Disordered" evidence="1">
    <location>
        <begin position="1"/>
        <end position="31"/>
    </location>
</feature>
<organism evidence="3 4">
    <name type="scientific">Effrenium voratum</name>
    <dbReference type="NCBI Taxonomy" id="2562239"/>
    <lineage>
        <taxon>Eukaryota</taxon>
        <taxon>Sar</taxon>
        <taxon>Alveolata</taxon>
        <taxon>Dinophyceae</taxon>
        <taxon>Suessiales</taxon>
        <taxon>Symbiodiniaceae</taxon>
        <taxon>Effrenium</taxon>
    </lineage>
</organism>
<dbReference type="InterPro" id="IPR036612">
    <property type="entry name" value="KH_dom_type_1_sf"/>
</dbReference>
<dbReference type="InterPro" id="IPR055256">
    <property type="entry name" value="KH_1_KHDC4/BBP-like"/>
</dbReference>
<dbReference type="AlphaFoldDB" id="A0AA36HSP4"/>
<proteinExistence type="predicted"/>
<sequence length="319" mass="35333">MSCTMSLHDSQDTSRHSSPTRSTTSTDLWSRTVESPGVDAARLAGETSVSNPYPRRVHAADLARCEDFEAVLDVDNFFRSWLELPDPRPVELPARSLLQLKGQRLVLPEGDQPCRDDGRANFVCALFVQLEDDEEFCLVKRLLGKGGCNMSAIANSFDAKIRLRGRGSWHLETLQQEADMPLQIHVSCREFGNYLSCVGSLAHLLEGLYQHYWRFVRSKCMQAPDLHVKVDEWRRSDCGIDLLHPAPQPAASAPAASAPVGSGRPVVSPFTLEVGGGAWRKDDAWGRRDLGRAPGARRRWVPKAPKNAGPTSALRCEGY</sequence>
<dbReference type="PANTHER" id="PTHR15744">
    <property type="entry name" value="BLOM7"/>
    <property type="match status" value="1"/>
</dbReference>
<protein>
    <recommendedName>
        <fullName evidence="2">KHDC4/BBP-like KH-domain type I domain-containing protein</fullName>
    </recommendedName>
</protein>
<feature type="domain" description="KHDC4/BBP-like KH-domain type I" evidence="2">
    <location>
        <begin position="133"/>
        <end position="195"/>
    </location>
</feature>
<dbReference type="InterPro" id="IPR031121">
    <property type="entry name" value="RIK/BLOM7"/>
</dbReference>
<dbReference type="Pfam" id="PF22675">
    <property type="entry name" value="KH-I_KHDC4-BBP"/>
    <property type="match status" value="1"/>
</dbReference>
<dbReference type="SUPFAM" id="SSF54791">
    <property type="entry name" value="Eukaryotic type KH-domain (KH-domain type I)"/>
    <property type="match status" value="1"/>
</dbReference>
<dbReference type="Proteomes" id="UP001178507">
    <property type="component" value="Unassembled WGS sequence"/>
</dbReference>
<dbReference type="EMBL" id="CAUJNA010000261">
    <property type="protein sequence ID" value="CAJ1374562.1"/>
    <property type="molecule type" value="Genomic_DNA"/>
</dbReference>
<comment type="caution">
    <text evidence="3">The sequence shown here is derived from an EMBL/GenBank/DDBJ whole genome shotgun (WGS) entry which is preliminary data.</text>
</comment>
<keyword evidence="4" id="KW-1185">Reference proteome</keyword>
<name>A0AA36HSP4_9DINO</name>
<accession>A0AA36HSP4</accession>
<dbReference type="Gene3D" id="3.30.1370.10">
    <property type="entry name" value="K Homology domain, type 1"/>
    <property type="match status" value="1"/>
</dbReference>
<dbReference type="PANTHER" id="PTHR15744:SF0">
    <property type="entry name" value="KH HOMOLOGY DOMAIN-CONTAINING PROTEIN 4"/>
    <property type="match status" value="1"/>
</dbReference>
<evidence type="ECO:0000313" key="4">
    <source>
        <dbReference type="Proteomes" id="UP001178507"/>
    </source>
</evidence>
<evidence type="ECO:0000259" key="2">
    <source>
        <dbReference type="Pfam" id="PF22675"/>
    </source>
</evidence>
<dbReference type="GO" id="GO:0005634">
    <property type="term" value="C:nucleus"/>
    <property type="evidence" value="ECO:0007669"/>
    <property type="project" value="InterPro"/>
</dbReference>
<reference evidence="3" key="1">
    <citation type="submission" date="2023-08" db="EMBL/GenBank/DDBJ databases">
        <authorList>
            <person name="Chen Y."/>
            <person name="Shah S."/>
            <person name="Dougan E. K."/>
            <person name="Thang M."/>
            <person name="Chan C."/>
        </authorList>
    </citation>
    <scope>NUCLEOTIDE SEQUENCE</scope>
</reference>
<dbReference type="GO" id="GO:0003723">
    <property type="term" value="F:RNA binding"/>
    <property type="evidence" value="ECO:0007669"/>
    <property type="project" value="InterPro"/>
</dbReference>
<feature type="compositionally biased region" description="Low complexity" evidence="1">
    <location>
        <begin position="16"/>
        <end position="26"/>
    </location>
</feature>
<evidence type="ECO:0000313" key="3">
    <source>
        <dbReference type="EMBL" id="CAJ1374562.1"/>
    </source>
</evidence>
<gene>
    <name evidence="3" type="ORF">EVOR1521_LOCUS4088</name>
</gene>
<evidence type="ECO:0000256" key="1">
    <source>
        <dbReference type="SAM" id="MobiDB-lite"/>
    </source>
</evidence>